<reference evidence="2" key="1">
    <citation type="submission" date="2020-03" db="EMBL/GenBank/DDBJ databases">
        <title>A high-quality chromosome-level genome assembly of a woody plant with both climbing and erect habits, Rhamnella rubrinervis.</title>
        <authorList>
            <person name="Lu Z."/>
            <person name="Yang Y."/>
            <person name="Zhu X."/>
            <person name="Sun Y."/>
        </authorList>
    </citation>
    <scope>NUCLEOTIDE SEQUENCE</scope>
    <source>
        <strain evidence="2">BYM</strain>
        <tissue evidence="2">Leaf</tissue>
    </source>
</reference>
<feature type="compositionally biased region" description="Basic and acidic residues" evidence="1">
    <location>
        <begin position="239"/>
        <end position="250"/>
    </location>
</feature>
<proteinExistence type="predicted"/>
<organism evidence="2 3">
    <name type="scientific">Rhamnella rubrinervis</name>
    <dbReference type="NCBI Taxonomy" id="2594499"/>
    <lineage>
        <taxon>Eukaryota</taxon>
        <taxon>Viridiplantae</taxon>
        <taxon>Streptophyta</taxon>
        <taxon>Embryophyta</taxon>
        <taxon>Tracheophyta</taxon>
        <taxon>Spermatophyta</taxon>
        <taxon>Magnoliopsida</taxon>
        <taxon>eudicotyledons</taxon>
        <taxon>Gunneridae</taxon>
        <taxon>Pentapetalae</taxon>
        <taxon>rosids</taxon>
        <taxon>fabids</taxon>
        <taxon>Rosales</taxon>
        <taxon>Rhamnaceae</taxon>
        <taxon>rhamnoid group</taxon>
        <taxon>Rhamneae</taxon>
        <taxon>Rhamnella</taxon>
    </lineage>
</organism>
<accession>A0A8K0HQZ2</accession>
<feature type="region of interest" description="Disordered" evidence="1">
    <location>
        <begin position="1"/>
        <end position="24"/>
    </location>
</feature>
<evidence type="ECO:0000256" key="1">
    <source>
        <dbReference type="SAM" id="MobiDB-lite"/>
    </source>
</evidence>
<evidence type="ECO:0000313" key="3">
    <source>
        <dbReference type="Proteomes" id="UP000796880"/>
    </source>
</evidence>
<dbReference type="EMBL" id="VOIH02000001">
    <property type="protein sequence ID" value="KAF3456528.1"/>
    <property type="molecule type" value="Genomic_DNA"/>
</dbReference>
<comment type="caution">
    <text evidence="2">The sequence shown here is derived from an EMBL/GenBank/DDBJ whole genome shotgun (WGS) entry which is preliminary data.</text>
</comment>
<sequence length="250" mass="26398">MLNFKKDNGVSGGTDIDADAHPPMPKSGFDTWRMLNKVASSPSIFCSGGLLAHFGKDSFRLTNHAHKCIDKGVVGSINCSTRREVFGRFPIQHGPDVGLSGRQVAPMWIGLVSLREEIEEFGSVGALGGSPSAPNRSSGSSFSSNGSMPPNATAEAGGSDSPLVLTPLTRCSPSPELDDLSWLNAGVPKYKGQIVLSDSEEEPKGAEVEADSNVPARGETDDVVMVDVPASNSSDPEDYELKDHLSTVKL</sequence>
<feature type="region of interest" description="Disordered" evidence="1">
    <location>
        <begin position="125"/>
        <end position="164"/>
    </location>
</feature>
<gene>
    <name evidence="2" type="ORF">FNV43_RR01181</name>
</gene>
<feature type="region of interest" description="Disordered" evidence="1">
    <location>
        <begin position="197"/>
        <end position="250"/>
    </location>
</feature>
<dbReference type="Proteomes" id="UP000796880">
    <property type="component" value="Unassembled WGS sequence"/>
</dbReference>
<evidence type="ECO:0000313" key="2">
    <source>
        <dbReference type="EMBL" id="KAF3456528.1"/>
    </source>
</evidence>
<protein>
    <submittedName>
        <fullName evidence="2">Uncharacterized protein</fullName>
    </submittedName>
</protein>
<feature type="compositionally biased region" description="Low complexity" evidence="1">
    <location>
        <begin position="129"/>
        <end position="151"/>
    </location>
</feature>
<keyword evidence="3" id="KW-1185">Reference proteome</keyword>
<dbReference type="AlphaFoldDB" id="A0A8K0HQZ2"/>
<name>A0A8K0HQZ2_9ROSA</name>